<dbReference type="InterPro" id="IPR003594">
    <property type="entry name" value="HATPase_dom"/>
</dbReference>
<protein>
    <recommendedName>
        <fullName evidence="1">Histidine kinase/HSP90-like ATPase domain-containing protein</fullName>
    </recommendedName>
</protein>
<gene>
    <name evidence="2" type="ORF">CCDG5_0736</name>
</gene>
<dbReference type="EMBL" id="LM995447">
    <property type="protein sequence ID" value="CDZ23865.1"/>
    <property type="molecule type" value="Genomic_DNA"/>
</dbReference>
<organism evidence="2 3">
    <name type="scientific">[Clostridium] cellulosi</name>
    <dbReference type="NCBI Taxonomy" id="29343"/>
    <lineage>
        <taxon>Bacteria</taxon>
        <taxon>Bacillati</taxon>
        <taxon>Bacillota</taxon>
        <taxon>Clostridia</taxon>
        <taxon>Eubacteriales</taxon>
        <taxon>Oscillospiraceae</taxon>
        <taxon>Oscillospiraceae incertae sedis</taxon>
    </lineage>
</organism>
<dbReference type="Pfam" id="PF02518">
    <property type="entry name" value="HATPase_c"/>
    <property type="match status" value="1"/>
</dbReference>
<dbReference type="InterPro" id="IPR036890">
    <property type="entry name" value="HATPase_C_sf"/>
</dbReference>
<dbReference type="KEGG" id="ccel:CCDG5_0736"/>
<dbReference type="AlphaFoldDB" id="A0A078KRY0"/>
<dbReference type="SUPFAM" id="SSF55874">
    <property type="entry name" value="ATPase domain of HSP90 chaperone/DNA topoisomerase II/histidine kinase"/>
    <property type="match status" value="1"/>
</dbReference>
<name>A0A078KRY0_9FIRM</name>
<keyword evidence="3" id="KW-1185">Reference proteome</keyword>
<evidence type="ECO:0000313" key="2">
    <source>
        <dbReference type="EMBL" id="CDZ23865.1"/>
    </source>
</evidence>
<proteinExistence type="predicted"/>
<dbReference type="OrthoDB" id="9797578at2"/>
<evidence type="ECO:0000259" key="1">
    <source>
        <dbReference type="Pfam" id="PF02518"/>
    </source>
</evidence>
<accession>A0A078KRY0</accession>
<sequence>MTGKELNSDEMRLFYNVPGDDFTHAGEASGNVKMVLKQLGFDPDVIRRTTISMYEGEINMVIHAGGGEASVIITPKRIDITLTDHGPGIPDVELAMKEGYSTAPDKIRALGFGAGMGLPNMKKYSDELEIETEVGKGTTVHMAVVVKN</sequence>
<dbReference type="PATRIC" id="fig|29343.3.peg.770"/>
<dbReference type="Proteomes" id="UP000032431">
    <property type="component" value="Chromosome I"/>
</dbReference>
<dbReference type="Gene3D" id="3.30.565.10">
    <property type="entry name" value="Histidine kinase-like ATPase, C-terminal domain"/>
    <property type="match status" value="1"/>
</dbReference>
<dbReference type="STRING" id="29343.CCDG5_0736"/>
<dbReference type="HOGENOM" id="CLU_129722_0_0_9"/>
<feature type="domain" description="Histidine kinase/HSP90-like ATPase" evidence="1">
    <location>
        <begin position="59"/>
        <end position="143"/>
    </location>
</feature>
<evidence type="ECO:0000313" key="3">
    <source>
        <dbReference type="Proteomes" id="UP000032431"/>
    </source>
</evidence>
<reference evidence="3" key="1">
    <citation type="submission" date="2014-07" db="EMBL/GenBank/DDBJ databases">
        <authorList>
            <person name="Wibberg D."/>
        </authorList>
    </citation>
    <scope>NUCLEOTIDE SEQUENCE [LARGE SCALE GENOMIC DNA]</scope>
    <source>
        <strain evidence="3">DG5</strain>
    </source>
</reference>